<dbReference type="Proteomes" id="UP000521943">
    <property type="component" value="Unassembled WGS sequence"/>
</dbReference>
<feature type="domain" description="DUF8021" evidence="2">
    <location>
        <begin position="147"/>
        <end position="254"/>
    </location>
</feature>
<feature type="signal peptide" evidence="1">
    <location>
        <begin position="1"/>
        <end position="18"/>
    </location>
</feature>
<protein>
    <recommendedName>
        <fullName evidence="2">DUF8021 domain-containing protein</fullName>
    </recommendedName>
</protein>
<dbReference type="OrthoDB" id="3515051at2759"/>
<evidence type="ECO:0000259" key="2">
    <source>
        <dbReference type="Pfam" id="PF26061"/>
    </source>
</evidence>
<evidence type="ECO:0000256" key="1">
    <source>
        <dbReference type="SAM" id="SignalP"/>
    </source>
</evidence>
<comment type="caution">
    <text evidence="3">The sequence shown here is derived from an EMBL/GenBank/DDBJ whole genome shotgun (WGS) entry which is preliminary data.</text>
</comment>
<gene>
    <name evidence="3" type="ORF">DFP72DRAFT_453803</name>
</gene>
<dbReference type="AlphaFoldDB" id="A0A8H6M1X2"/>
<keyword evidence="1" id="KW-0732">Signal</keyword>
<accession>A0A8H6M1X2</accession>
<reference evidence="3 4" key="1">
    <citation type="submission" date="2020-07" db="EMBL/GenBank/DDBJ databases">
        <title>Comparative genomics of pyrophilous fungi reveals a link between fire events and developmental genes.</title>
        <authorList>
            <consortium name="DOE Joint Genome Institute"/>
            <person name="Steindorff A.S."/>
            <person name="Carver A."/>
            <person name="Calhoun S."/>
            <person name="Stillman K."/>
            <person name="Liu H."/>
            <person name="Lipzen A."/>
            <person name="Pangilinan J."/>
            <person name="Labutti K."/>
            <person name="Bruns T.D."/>
            <person name="Grigoriev I.V."/>
        </authorList>
    </citation>
    <scope>NUCLEOTIDE SEQUENCE [LARGE SCALE GENOMIC DNA]</scope>
    <source>
        <strain evidence="3 4">CBS 144469</strain>
    </source>
</reference>
<dbReference type="InterPro" id="IPR058334">
    <property type="entry name" value="DUF8021"/>
</dbReference>
<proteinExistence type="predicted"/>
<feature type="chain" id="PRO_5034153071" description="DUF8021 domain-containing protein" evidence="1">
    <location>
        <begin position="19"/>
        <end position="273"/>
    </location>
</feature>
<evidence type="ECO:0000313" key="4">
    <source>
        <dbReference type="Proteomes" id="UP000521943"/>
    </source>
</evidence>
<dbReference type="EMBL" id="JACGCI010000044">
    <property type="protein sequence ID" value="KAF6752463.1"/>
    <property type="molecule type" value="Genomic_DNA"/>
</dbReference>
<keyword evidence="4" id="KW-1185">Reference proteome</keyword>
<dbReference type="Pfam" id="PF26061">
    <property type="entry name" value="DUF8021"/>
    <property type="match status" value="1"/>
</dbReference>
<name>A0A8H6M1X2_9AGAR</name>
<evidence type="ECO:0000313" key="3">
    <source>
        <dbReference type="EMBL" id="KAF6752463.1"/>
    </source>
</evidence>
<organism evidence="3 4">
    <name type="scientific">Ephemerocybe angulata</name>
    <dbReference type="NCBI Taxonomy" id="980116"/>
    <lineage>
        <taxon>Eukaryota</taxon>
        <taxon>Fungi</taxon>
        <taxon>Dikarya</taxon>
        <taxon>Basidiomycota</taxon>
        <taxon>Agaricomycotina</taxon>
        <taxon>Agaricomycetes</taxon>
        <taxon>Agaricomycetidae</taxon>
        <taxon>Agaricales</taxon>
        <taxon>Agaricineae</taxon>
        <taxon>Psathyrellaceae</taxon>
        <taxon>Ephemerocybe</taxon>
    </lineage>
</organism>
<sequence>MRLSLSVILASCFASTLAQCSYSQLQQLSANYVASRSTGQISTLSNAVYNENFKPATLQSSILSQPLRIDNNRSLHDTTACATYTELISTNPAHPYVIGTQIRYTPDTLQATQIDTLITDAGDWLFNATGTLYWAQRENWSTIPEAKRDSRAVIKAGADAYLDLFTNKSTVVPWGTPCARLEGGSYTGKGQPSDSCNLGVPSRVVYMTNRQYVIDETVGAVDVFLNFGGCATGRPDSHEYRLEGGKLRFIHTITVMNPTCPGLPSEACLCKQP</sequence>